<feature type="compositionally biased region" description="Basic and acidic residues" evidence="1">
    <location>
        <begin position="21"/>
        <end position="37"/>
    </location>
</feature>
<dbReference type="SUPFAM" id="SSF55031">
    <property type="entry name" value="Bacterial exopeptidase dimerisation domain"/>
    <property type="match status" value="1"/>
</dbReference>
<keyword evidence="3" id="KW-1185">Reference proteome</keyword>
<dbReference type="Pfam" id="PF01546">
    <property type="entry name" value="Peptidase_M20"/>
    <property type="match status" value="1"/>
</dbReference>
<dbReference type="Proteomes" id="UP000198226">
    <property type="component" value="Chromosome I"/>
</dbReference>
<name>A0A1C5IWH3_9ACTN</name>
<dbReference type="PANTHER" id="PTHR11014:SF63">
    <property type="entry name" value="METALLOPEPTIDASE, PUTATIVE (AFU_ORTHOLOGUE AFUA_6G09600)-RELATED"/>
    <property type="match status" value="1"/>
</dbReference>
<evidence type="ECO:0000313" key="3">
    <source>
        <dbReference type="Proteomes" id="UP000198226"/>
    </source>
</evidence>
<dbReference type="AlphaFoldDB" id="A0A1C5IWH3"/>
<accession>A0A1C5IWH3</accession>
<dbReference type="PANTHER" id="PTHR11014">
    <property type="entry name" value="PEPTIDASE M20 FAMILY MEMBER"/>
    <property type="match status" value="1"/>
</dbReference>
<dbReference type="InterPro" id="IPR017439">
    <property type="entry name" value="Amidohydrolase"/>
</dbReference>
<dbReference type="Gene3D" id="3.40.630.10">
    <property type="entry name" value="Zn peptidases"/>
    <property type="match status" value="1"/>
</dbReference>
<sequence>MTASDRDLPAVPQIFEPSHQGLRDATRSDHYRNEVAQRHRRRSRLSAVRPDDPSISSDREFDVTSALTLPEGSLLASSWPEAPSGSQPLPHDLDHLLALRVPGLIATRRHLHSHPELSGEEFETAALIARELTLAGLHPRLLPKGNGVICDIDGRPDGPVVALRADIDALPLTDVKDVSYRSTVDGVCHACGHDVHTTVLLGVGMLLAQLADAGQLDGRVRLIFQPAEEILPCGSLEVIEAGGLADVVQIFALHCDPNQPVGKVGLRVGPITAAADNVTVRLTGPGGHTARPHLTVDLVDALGRLVTEVPALVVRRVPANSGLLLVFGHASAGTRYNVIPSEASAAGTLRVMDRDTWERAPKIVAQVVRDVIAPTGATVDLEYLRGRPPVSNDARAIDVLTAATAAALGPEGIAETPQSMGGEDFSWYLEHVPGALARLGVGRADGPSVDLHRASFDVDERAVPVGVRLMVQTALRALAAVR</sequence>
<feature type="region of interest" description="Disordered" evidence="1">
    <location>
        <begin position="1"/>
        <end position="63"/>
    </location>
</feature>
<proteinExistence type="predicted"/>
<evidence type="ECO:0000313" key="2">
    <source>
        <dbReference type="EMBL" id="SCG62096.1"/>
    </source>
</evidence>
<dbReference type="Gene3D" id="3.30.70.360">
    <property type="match status" value="1"/>
</dbReference>
<dbReference type="InterPro" id="IPR002933">
    <property type="entry name" value="Peptidase_M20"/>
</dbReference>
<feature type="compositionally biased region" description="Basic and acidic residues" evidence="1">
    <location>
        <begin position="49"/>
        <end position="62"/>
    </location>
</feature>
<dbReference type="NCBIfam" id="TIGR01891">
    <property type="entry name" value="amidohydrolases"/>
    <property type="match status" value="1"/>
</dbReference>
<dbReference type="EMBL" id="LT607752">
    <property type="protein sequence ID" value="SCG62096.1"/>
    <property type="molecule type" value="Genomic_DNA"/>
</dbReference>
<reference evidence="3" key="1">
    <citation type="submission" date="2016-06" db="EMBL/GenBank/DDBJ databases">
        <authorList>
            <person name="Varghese N."/>
            <person name="Submissions Spin"/>
        </authorList>
    </citation>
    <scope>NUCLEOTIDE SEQUENCE [LARGE SCALE GENOMIC DNA]</scope>
    <source>
        <strain evidence="3">DSM 44983</strain>
    </source>
</reference>
<dbReference type="GO" id="GO:0016787">
    <property type="term" value="F:hydrolase activity"/>
    <property type="evidence" value="ECO:0007669"/>
    <property type="project" value="UniProtKB-KW"/>
</dbReference>
<keyword evidence="2" id="KW-0378">Hydrolase</keyword>
<evidence type="ECO:0000256" key="1">
    <source>
        <dbReference type="SAM" id="MobiDB-lite"/>
    </source>
</evidence>
<dbReference type="InterPro" id="IPR036264">
    <property type="entry name" value="Bact_exopeptidase_dim_dom"/>
</dbReference>
<gene>
    <name evidence="2" type="ORF">GA0070623_2897</name>
</gene>
<dbReference type="SUPFAM" id="SSF53187">
    <property type="entry name" value="Zn-dependent exopeptidases"/>
    <property type="match status" value="1"/>
</dbReference>
<protein>
    <submittedName>
        <fullName evidence="2">Amidohydrolase</fullName>
    </submittedName>
</protein>
<organism evidence="2 3">
    <name type="scientific">Micromonospora rifamycinica</name>
    <dbReference type="NCBI Taxonomy" id="291594"/>
    <lineage>
        <taxon>Bacteria</taxon>
        <taxon>Bacillati</taxon>
        <taxon>Actinomycetota</taxon>
        <taxon>Actinomycetes</taxon>
        <taxon>Micromonosporales</taxon>
        <taxon>Micromonosporaceae</taxon>
        <taxon>Micromonospora</taxon>
    </lineage>
</organism>